<dbReference type="AlphaFoldDB" id="A0A7J6FR58"/>
<accession>A0A7J6FR58</accession>
<reference evidence="1 2" key="1">
    <citation type="journal article" date="2020" name="bioRxiv">
        <title>Sequence and annotation of 42 cannabis genomes reveals extensive copy number variation in cannabinoid synthesis and pathogen resistance genes.</title>
        <authorList>
            <person name="Mckernan K.J."/>
            <person name="Helbert Y."/>
            <person name="Kane L.T."/>
            <person name="Ebling H."/>
            <person name="Zhang L."/>
            <person name="Liu B."/>
            <person name="Eaton Z."/>
            <person name="Mclaughlin S."/>
            <person name="Kingan S."/>
            <person name="Baybayan P."/>
            <person name="Concepcion G."/>
            <person name="Jordan M."/>
            <person name="Riva A."/>
            <person name="Barbazuk W."/>
            <person name="Harkins T."/>
        </authorList>
    </citation>
    <scope>NUCLEOTIDE SEQUENCE [LARGE SCALE GENOMIC DNA]</scope>
    <source>
        <strain evidence="2">cv. Jamaican Lion 4</strain>
        <tissue evidence="1">Leaf</tissue>
    </source>
</reference>
<evidence type="ECO:0008006" key="3">
    <source>
        <dbReference type="Google" id="ProtNLM"/>
    </source>
</evidence>
<dbReference type="InterPro" id="IPR005519">
    <property type="entry name" value="Acid_phosphat_B-like"/>
</dbReference>
<dbReference type="Gene3D" id="3.40.50.1000">
    <property type="entry name" value="HAD superfamily/HAD-like"/>
    <property type="match status" value="1"/>
</dbReference>
<organism evidence="1 2">
    <name type="scientific">Cannabis sativa</name>
    <name type="common">Hemp</name>
    <name type="synonym">Marijuana</name>
    <dbReference type="NCBI Taxonomy" id="3483"/>
    <lineage>
        <taxon>Eukaryota</taxon>
        <taxon>Viridiplantae</taxon>
        <taxon>Streptophyta</taxon>
        <taxon>Embryophyta</taxon>
        <taxon>Tracheophyta</taxon>
        <taxon>Spermatophyta</taxon>
        <taxon>Magnoliopsida</taxon>
        <taxon>eudicotyledons</taxon>
        <taxon>Gunneridae</taxon>
        <taxon>Pentapetalae</taxon>
        <taxon>rosids</taxon>
        <taxon>fabids</taxon>
        <taxon>Rosales</taxon>
        <taxon>Cannabaceae</taxon>
        <taxon>Cannabis</taxon>
    </lineage>
</organism>
<dbReference type="EMBL" id="JAATIQ010000181">
    <property type="protein sequence ID" value="KAF4373047.1"/>
    <property type="molecule type" value="Genomic_DNA"/>
</dbReference>
<gene>
    <name evidence="1" type="ORF">G4B88_008840</name>
</gene>
<dbReference type="Pfam" id="PF03767">
    <property type="entry name" value="Acid_phosphat_B"/>
    <property type="match status" value="1"/>
</dbReference>
<name>A0A7J6FR58_CANSA</name>
<keyword evidence="2" id="KW-1185">Reference proteome</keyword>
<dbReference type="Proteomes" id="UP000583929">
    <property type="component" value="Unassembled WGS sequence"/>
</dbReference>
<proteinExistence type="predicted"/>
<evidence type="ECO:0000313" key="2">
    <source>
        <dbReference type="Proteomes" id="UP000583929"/>
    </source>
</evidence>
<dbReference type="InterPro" id="IPR023214">
    <property type="entry name" value="HAD_sf"/>
</dbReference>
<sequence>MVGNGKDLWIFDIDETLFSILPYYADHGYGFWQIQGETSKIIGGLLNPYLIYLFLIANKQGTLKAQYEKDAHSLGP</sequence>
<evidence type="ECO:0000313" key="1">
    <source>
        <dbReference type="EMBL" id="KAF4373047.1"/>
    </source>
</evidence>
<protein>
    <recommendedName>
        <fullName evidence="3">Acid phosphatase</fullName>
    </recommendedName>
</protein>
<comment type="caution">
    <text evidence="1">The sequence shown here is derived from an EMBL/GenBank/DDBJ whole genome shotgun (WGS) entry which is preliminary data.</text>
</comment>